<evidence type="ECO:0000313" key="1">
    <source>
        <dbReference type="EMBL" id="KAK7472158.1"/>
    </source>
</evidence>
<accession>A0ABR1K928</accession>
<dbReference type="Proteomes" id="UP001498398">
    <property type="component" value="Unassembled WGS sequence"/>
</dbReference>
<gene>
    <name evidence="1" type="ORF">VKT23_000280</name>
</gene>
<comment type="caution">
    <text evidence="1">The sequence shown here is derived from an EMBL/GenBank/DDBJ whole genome shotgun (WGS) entry which is preliminary data.</text>
</comment>
<dbReference type="Gene3D" id="1.20.1280.50">
    <property type="match status" value="1"/>
</dbReference>
<sequence>MEINDSLCLCDTCGNSFHFSSGAILTIEAANERHVVPEEFLENFEIRQQLEELTSIEDHLRHLHSVAQALERRQRHLQHYVHLRRTLCQAYVLRLPDDLLAEIFSICYDGAEDHAYRINEPGSQYPALILSQVCHQWREVALQFGRFWSQIEVRIDNWKKLQQLKPTFNRARLFLARARSYPLDINLELPARDFPCMEYLFPAAIAKFGALLDVFRARSPQWRSASIVAFRKTFVELFASPLNLPLAQRLTMDALESDLLNLYAMPNLQCRIASAECLHSLECTGNWDAHELSLPSLASMRLAQRGLKSMPINISPWLQAPSSRLILEKLKPKETSENVGRMRISARDICIFPMQTEEGERYLRIILSQLSLEAPEKLSLGPMDCATELTSSVRYSPAVHGIPLPGFELQQLARNSKMETLTMLHLCSFMQGPGVSLVDVLKELSSLRHLSLDERCDILNIRHVLDTLERMLNPTFFDSLADMDPVHLILPGLVEVRLVFSSRYPVPLGAVVNMLESRTRGESFTLRSATLVRPKCVKWPVDDFVRLRQLEVDLEWQLKIQTSAWKISWDAT</sequence>
<protein>
    <recommendedName>
        <fullName evidence="3">F-box domain-containing protein</fullName>
    </recommendedName>
</protein>
<dbReference type="EMBL" id="JBANRG010000001">
    <property type="protein sequence ID" value="KAK7472158.1"/>
    <property type="molecule type" value="Genomic_DNA"/>
</dbReference>
<proteinExistence type="predicted"/>
<evidence type="ECO:0008006" key="3">
    <source>
        <dbReference type="Google" id="ProtNLM"/>
    </source>
</evidence>
<evidence type="ECO:0000313" key="2">
    <source>
        <dbReference type="Proteomes" id="UP001498398"/>
    </source>
</evidence>
<organism evidence="1 2">
    <name type="scientific">Marasmiellus scandens</name>
    <dbReference type="NCBI Taxonomy" id="2682957"/>
    <lineage>
        <taxon>Eukaryota</taxon>
        <taxon>Fungi</taxon>
        <taxon>Dikarya</taxon>
        <taxon>Basidiomycota</taxon>
        <taxon>Agaricomycotina</taxon>
        <taxon>Agaricomycetes</taxon>
        <taxon>Agaricomycetidae</taxon>
        <taxon>Agaricales</taxon>
        <taxon>Marasmiineae</taxon>
        <taxon>Omphalotaceae</taxon>
        <taxon>Marasmiellus</taxon>
    </lineage>
</organism>
<keyword evidence="2" id="KW-1185">Reference proteome</keyword>
<reference evidence="1 2" key="1">
    <citation type="submission" date="2024-01" db="EMBL/GenBank/DDBJ databases">
        <title>A draft genome for the cacao thread blight pathogen Marasmiellus scandens.</title>
        <authorList>
            <person name="Baruah I.K."/>
            <person name="Leung J."/>
            <person name="Bukari Y."/>
            <person name="Amoako-Attah I."/>
            <person name="Meinhardt L.W."/>
            <person name="Bailey B.A."/>
            <person name="Cohen S.P."/>
        </authorList>
    </citation>
    <scope>NUCLEOTIDE SEQUENCE [LARGE SCALE GENOMIC DNA]</scope>
    <source>
        <strain evidence="1 2">GH-19</strain>
    </source>
</reference>
<name>A0ABR1K928_9AGAR</name>